<dbReference type="AlphaFoldDB" id="A0A8S3Z227"/>
<protein>
    <submittedName>
        <fullName evidence="1">Uncharacterized protein</fullName>
    </submittedName>
</protein>
<accession>A0A8S3Z227</accession>
<proteinExistence type="predicted"/>
<evidence type="ECO:0000313" key="2">
    <source>
        <dbReference type="Proteomes" id="UP000678393"/>
    </source>
</evidence>
<name>A0A8S3Z227_9EUPU</name>
<gene>
    <name evidence="1" type="ORF">CUNI_LOCUS8972</name>
</gene>
<dbReference type="OrthoDB" id="10028183at2759"/>
<dbReference type="EMBL" id="CAJHNH020001517">
    <property type="protein sequence ID" value="CAG5123414.1"/>
    <property type="molecule type" value="Genomic_DNA"/>
</dbReference>
<feature type="non-terminal residue" evidence="1">
    <location>
        <position position="77"/>
    </location>
</feature>
<reference evidence="1" key="1">
    <citation type="submission" date="2021-04" db="EMBL/GenBank/DDBJ databases">
        <authorList>
            <consortium name="Molecular Ecology Group"/>
        </authorList>
    </citation>
    <scope>NUCLEOTIDE SEQUENCE</scope>
</reference>
<evidence type="ECO:0000313" key="1">
    <source>
        <dbReference type="EMBL" id="CAG5123414.1"/>
    </source>
</evidence>
<comment type="caution">
    <text evidence="1">The sequence shown here is derived from an EMBL/GenBank/DDBJ whole genome shotgun (WGS) entry which is preliminary data.</text>
</comment>
<sequence length="77" mass="8423">MSLILTSCTMGKQPERLLIKGPQYLRTRSTSGLFAQGKKSAAELLAESKSQFYSSRSTVDLSLQQDLTVSVGQGQRL</sequence>
<organism evidence="1 2">
    <name type="scientific">Candidula unifasciata</name>
    <dbReference type="NCBI Taxonomy" id="100452"/>
    <lineage>
        <taxon>Eukaryota</taxon>
        <taxon>Metazoa</taxon>
        <taxon>Spiralia</taxon>
        <taxon>Lophotrochozoa</taxon>
        <taxon>Mollusca</taxon>
        <taxon>Gastropoda</taxon>
        <taxon>Heterobranchia</taxon>
        <taxon>Euthyneura</taxon>
        <taxon>Panpulmonata</taxon>
        <taxon>Eupulmonata</taxon>
        <taxon>Stylommatophora</taxon>
        <taxon>Helicina</taxon>
        <taxon>Helicoidea</taxon>
        <taxon>Geomitridae</taxon>
        <taxon>Candidula</taxon>
    </lineage>
</organism>
<dbReference type="Proteomes" id="UP000678393">
    <property type="component" value="Unassembled WGS sequence"/>
</dbReference>
<keyword evidence="2" id="KW-1185">Reference proteome</keyword>